<evidence type="ECO:0000313" key="2">
    <source>
        <dbReference type="EMBL" id="EKC43327.1"/>
    </source>
</evidence>
<evidence type="ECO:0000259" key="1">
    <source>
        <dbReference type="Pfam" id="PF20979"/>
    </source>
</evidence>
<feature type="non-terminal residue" evidence="2">
    <location>
        <position position="1"/>
    </location>
</feature>
<feature type="domain" description="Arginosuccinate synthase C-terminal" evidence="1">
    <location>
        <begin position="3"/>
        <end position="44"/>
    </location>
</feature>
<dbReference type="InterPro" id="IPR048268">
    <property type="entry name" value="Arginosuc_syn_C"/>
</dbReference>
<dbReference type="SUPFAM" id="SSF69864">
    <property type="entry name" value="Argininosuccinate synthetase, C-terminal domain"/>
    <property type="match status" value="1"/>
</dbReference>
<dbReference type="UniPathway" id="UPA00068">
    <property type="reaction ID" value="UER00113"/>
</dbReference>
<dbReference type="EMBL" id="AJWZ01012049">
    <property type="protein sequence ID" value="EKC43327.1"/>
    <property type="molecule type" value="Genomic_DNA"/>
</dbReference>
<accession>K1R205</accession>
<dbReference type="GO" id="GO:0006526">
    <property type="term" value="P:L-arginine biosynthetic process"/>
    <property type="evidence" value="ECO:0007669"/>
    <property type="project" value="UniProtKB-UniPathway"/>
</dbReference>
<reference evidence="2" key="1">
    <citation type="journal article" date="2013" name="Environ. Microbiol.">
        <title>Microbiota from the distal guts of lean and obese adolescents exhibit partial functional redundancy besides clear differences in community structure.</title>
        <authorList>
            <person name="Ferrer M."/>
            <person name="Ruiz A."/>
            <person name="Lanza F."/>
            <person name="Haange S.B."/>
            <person name="Oberbach A."/>
            <person name="Till H."/>
            <person name="Bargiela R."/>
            <person name="Campoy C."/>
            <person name="Segura M.T."/>
            <person name="Richter M."/>
            <person name="von Bergen M."/>
            <person name="Seifert J."/>
            <person name="Suarez A."/>
        </authorList>
    </citation>
    <scope>NUCLEOTIDE SEQUENCE</scope>
</reference>
<dbReference type="InterPro" id="IPR024074">
    <property type="entry name" value="AS_cat/multimer_dom_body"/>
</dbReference>
<proteinExistence type="predicted"/>
<gene>
    <name evidence="2" type="ORF">OBE_18056</name>
</gene>
<organism evidence="2">
    <name type="scientific">human gut metagenome</name>
    <dbReference type="NCBI Taxonomy" id="408170"/>
    <lineage>
        <taxon>unclassified sequences</taxon>
        <taxon>metagenomes</taxon>
        <taxon>organismal metagenomes</taxon>
    </lineage>
</organism>
<dbReference type="GO" id="GO:0004055">
    <property type="term" value="F:argininosuccinate synthase activity"/>
    <property type="evidence" value="ECO:0007669"/>
    <property type="project" value="InterPro"/>
</dbReference>
<dbReference type="Gene3D" id="3.90.1260.10">
    <property type="entry name" value="Argininosuccinate synthetase, chain A, domain 2"/>
    <property type="match status" value="1"/>
</dbReference>
<protein>
    <submittedName>
        <fullName evidence="2">Argininosuccinate synthase</fullName>
    </submittedName>
</protein>
<dbReference type="Pfam" id="PF20979">
    <property type="entry name" value="Arginosuc_syn_C"/>
    <property type="match status" value="1"/>
</dbReference>
<sequence>GAAYGIGRDMHVGDTIIGIKGRVGFEAAAPMLIIGAHKFLEKYT</sequence>
<dbReference type="AlphaFoldDB" id="K1R205"/>
<name>K1R205_9ZZZZ</name>
<comment type="caution">
    <text evidence="2">The sequence shown here is derived from an EMBL/GenBank/DDBJ whole genome shotgun (WGS) entry which is preliminary data.</text>
</comment>